<dbReference type="AlphaFoldDB" id="A0AA36N4H0"/>
<keyword evidence="3" id="KW-0157">Chromophore</keyword>
<keyword evidence="2" id="KW-0288">FMN</keyword>
<keyword evidence="1" id="KW-0285">Flavoprotein</keyword>
<organism evidence="5 6">
    <name type="scientific">Effrenium voratum</name>
    <dbReference type="NCBI Taxonomy" id="2562239"/>
    <lineage>
        <taxon>Eukaryota</taxon>
        <taxon>Sar</taxon>
        <taxon>Alveolata</taxon>
        <taxon>Dinophyceae</taxon>
        <taxon>Suessiales</taxon>
        <taxon>Symbiodiniaceae</taxon>
        <taxon>Effrenium</taxon>
    </lineage>
</organism>
<dbReference type="Proteomes" id="UP001178507">
    <property type="component" value="Unassembled WGS sequence"/>
</dbReference>
<dbReference type="PANTHER" id="PTHR47429:SF2">
    <property type="entry name" value="PROTEIN TWIN LOV 1"/>
    <property type="match status" value="1"/>
</dbReference>
<evidence type="ECO:0000259" key="4">
    <source>
        <dbReference type="PROSITE" id="PS50112"/>
    </source>
</evidence>
<evidence type="ECO:0000313" key="6">
    <source>
        <dbReference type="Proteomes" id="UP001178507"/>
    </source>
</evidence>
<dbReference type="InterPro" id="IPR000014">
    <property type="entry name" value="PAS"/>
</dbReference>
<protein>
    <recommendedName>
        <fullName evidence="4">PAS domain-containing protein</fullName>
    </recommendedName>
</protein>
<dbReference type="GO" id="GO:0005634">
    <property type="term" value="C:nucleus"/>
    <property type="evidence" value="ECO:0007669"/>
    <property type="project" value="TreeGrafter"/>
</dbReference>
<dbReference type="PROSITE" id="PS50112">
    <property type="entry name" value="PAS"/>
    <property type="match status" value="1"/>
</dbReference>
<evidence type="ECO:0000256" key="2">
    <source>
        <dbReference type="ARBA" id="ARBA00022643"/>
    </source>
</evidence>
<accession>A0AA36N4H0</accession>
<feature type="domain" description="PAS" evidence="4">
    <location>
        <begin position="35"/>
        <end position="119"/>
    </location>
</feature>
<comment type="caution">
    <text evidence="5">The sequence shown here is derived from an EMBL/GenBank/DDBJ whole genome shotgun (WGS) entry which is preliminary data.</text>
</comment>
<evidence type="ECO:0000256" key="3">
    <source>
        <dbReference type="ARBA" id="ARBA00022991"/>
    </source>
</evidence>
<proteinExistence type="predicted"/>
<dbReference type="SUPFAM" id="SSF55785">
    <property type="entry name" value="PYP-like sensor domain (PAS domain)"/>
    <property type="match status" value="1"/>
</dbReference>
<dbReference type="PANTHER" id="PTHR47429">
    <property type="entry name" value="PROTEIN TWIN LOV 1"/>
    <property type="match status" value="1"/>
</dbReference>
<dbReference type="Pfam" id="PF13426">
    <property type="entry name" value="PAS_9"/>
    <property type="match status" value="1"/>
</dbReference>
<evidence type="ECO:0000256" key="1">
    <source>
        <dbReference type="ARBA" id="ARBA00022630"/>
    </source>
</evidence>
<name>A0AA36N4H0_9DINO</name>
<sequence length="353" mass="39717">MESLTDYEGDLFVPKIGLVEVHAFQGVLQPLQAELDKDLRRILELEEVDIEQVIMSVVDPAGEDYPLVWISKGFEEYTGYQHEWALGRNCRFLQPKDHERNQQFNGDQLAKLRRFSREGRKSMRPTITTTLALLLNERRNGSPFWNLSCYLHVEVLGKNYIVSVMLPFTQEPVRLAEMLSMDPEALEQQARLKALLARHEGGAKFTSLQAVVRQLFTVFFEDFPTLLQAPGLPAPDRSLMPILGLEVNANNTQAMASALKAGLRHVHIVLPSGPTTRASDGSAFVRKILPLKLAEVLNNLQRQHLHYLREAMVITVRTPPHLVFVLAEVRKTLATAGYTVPGHPGAAGWAAWE</sequence>
<keyword evidence="6" id="KW-1185">Reference proteome</keyword>
<dbReference type="InterPro" id="IPR035965">
    <property type="entry name" value="PAS-like_dom_sf"/>
</dbReference>
<reference evidence="5" key="1">
    <citation type="submission" date="2023-08" db="EMBL/GenBank/DDBJ databases">
        <authorList>
            <person name="Chen Y."/>
            <person name="Shah S."/>
            <person name="Dougan E. K."/>
            <person name="Thang M."/>
            <person name="Chan C."/>
        </authorList>
    </citation>
    <scope>NUCLEOTIDE SEQUENCE</scope>
</reference>
<dbReference type="EMBL" id="CAUJNA010003298">
    <property type="protein sequence ID" value="CAJ1398390.1"/>
    <property type="molecule type" value="Genomic_DNA"/>
</dbReference>
<gene>
    <name evidence="5" type="ORF">EVOR1521_LOCUS22198</name>
</gene>
<evidence type="ECO:0000313" key="5">
    <source>
        <dbReference type="EMBL" id="CAJ1398390.1"/>
    </source>
</evidence>
<dbReference type="Gene3D" id="3.30.450.20">
    <property type="entry name" value="PAS domain"/>
    <property type="match status" value="1"/>
</dbReference>